<dbReference type="Proteomes" id="UP000176532">
    <property type="component" value="Unassembled WGS sequence"/>
</dbReference>
<evidence type="ECO:0000259" key="1">
    <source>
        <dbReference type="SMART" id="SM01022"/>
    </source>
</evidence>
<evidence type="ECO:0000313" key="3">
    <source>
        <dbReference type="Proteomes" id="UP000176532"/>
    </source>
</evidence>
<organism evidence="2 3">
    <name type="scientific">Candidatus Magasanikbacteria bacterium RIFCSPHIGHO2_02_FULL_50_9b</name>
    <dbReference type="NCBI Taxonomy" id="1798682"/>
    <lineage>
        <taxon>Bacteria</taxon>
        <taxon>Candidatus Magasanikiibacteriota</taxon>
    </lineage>
</organism>
<accession>A0A1F6M8T3</accession>
<dbReference type="EMBL" id="MFQD01000018">
    <property type="protein sequence ID" value="OGH68035.1"/>
    <property type="molecule type" value="Genomic_DNA"/>
</dbReference>
<dbReference type="Gene3D" id="2.30.130.30">
    <property type="entry name" value="Hypothetical protein"/>
    <property type="match status" value="1"/>
</dbReference>
<sequence length="112" mass="12716">MIHELKLQPAPFNAITAGTKGIECRLYDEKRQQIQLGDTLIFKRNPELEQTISAEVIGLLRYPTFSALFADFSPQMFGGESVEALEKLIYSFYSKEDEAKFGVLGIRIRLVD</sequence>
<comment type="caution">
    <text evidence="2">The sequence shown here is derived from an EMBL/GenBank/DDBJ whole genome shotgun (WGS) entry which is preliminary data.</text>
</comment>
<dbReference type="AlphaFoldDB" id="A0A1F6M8T3"/>
<evidence type="ECO:0000313" key="2">
    <source>
        <dbReference type="EMBL" id="OGH68035.1"/>
    </source>
</evidence>
<protein>
    <recommendedName>
        <fullName evidence="1">ASCH domain-containing protein</fullName>
    </recommendedName>
</protein>
<proteinExistence type="predicted"/>
<feature type="domain" description="ASCH" evidence="1">
    <location>
        <begin position="5"/>
        <end position="112"/>
    </location>
</feature>
<dbReference type="InterPro" id="IPR007374">
    <property type="entry name" value="ASCH_domain"/>
</dbReference>
<reference evidence="2 3" key="1">
    <citation type="journal article" date="2016" name="Nat. Commun.">
        <title>Thousands of microbial genomes shed light on interconnected biogeochemical processes in an aquifer system.</title>
        <authorList>
            <person name="Anantharaman K."/>
            <person name="Brown C.T."/>
            <person name="Hug L.A."/>
            <person name="Sharon I."/>
            <person name="Castelle C.J."/>
            <person name="Probst A.J."/>
            <person name="Thomas B.C."/>
            <person name="Singh A."/>
            <person name="Wilkins M.J."/>
            <person name="Karaoz U."/>
            <person name="Brodie E.L."/>
            <person name="Williams K.H."/>
            <person name="Hubbard S.S."/>
            <person name="Banfield J.F."/>
        </authorList>
    </citation>
    <scope>NUCLEOTIDE SEQUENCE [LARGE SCALE GENOMIC DNA]</scope>
</reference>
<gene>
    <name evidence="2" type="ORF">A3C15_00575</name>
</gene>
<dbReference type="InterPro" id="IPR015947">
    <property type="entry name" value="PUA-like_sf"/>
</dbReference>
<dbReference type="SMART" id="SM01022">
    <property type="entry name" value="ASCH"/>
    <property type="match status" value="1"/>
</dbReference>
<dbReference type="SUPFAM" id="SSF88697">
    <property type="entry name" value="PUA domain-like"/>
    <property type="match status" value="1"/>
</dbReference>
<dbReference type="Pfam" id="PF04266">
    <property type="entry name" value="ASCH"/>
    <property type="match status" value="1"/>
</dbReference>
<dbReference type="CDD" id="cd06555">
    <property type="entry name" value="ASCH_PF0470_like"/>
    <property type="match status" value="1"/>
</dbReference>
<name>A0A1F6M8T3_9BACT</name>